<dbReference type="Gene3D" id="1.20.1250.20">
    <property type="entry name" value="MFS general substrate transporter like domains"/>
    <property type="match status" value="1"/>
</dbReference>
<feature type="transmembrane region" description="Helical" evidence="8">
    <location>
        <begin position="308"/>
        <end position="326"/>
    </location>
</feature>
<evidence type="ECO:0000313" key="10">
    <source>
        <dbReference type="EMBL" id="CAB4962720.1"/>
    </source>
</evidence>
<evidence type="ECO:0000259" key="9">
    <source>
        <dbReference type="PROSITE" id="PS50850"/>
    </source>
</evidence>
<evidence type="ECO:0000256" key="1">
    <source>
        <dbReference type="ARBA" id="ARBA00004651"/>
    </source>
</evidence>
<evidence type="ECO:0000256" key="6">
    <source>
        <dbReference type="ARBA" id="ARBA00023136"/>
    </source>
</evidence>
<feature type="compositionally biased region" description="Low complexity" evidence="7">
    <location>
        <begin position="22"/>
        <end position="37"/>
    </location>
</feature>
<keyword evidence="2" id="KW-0813">Transport</keyword>
<keyword evidence="6 8" id="KW-0472">Membrane</keyword>
<dbReference type="PANTHER" id="PTHR23513:SF11">
    <property type="entry name" value="STAPHYLOFERRIN A TRANSPORTER"/>
    <property type="match status" value="1"/>
</dbReference>
<dbReference type="EMBL" id="CAFBMK010000522">
    <property type="protein sequence ID" value="CAB4962720.1"/>
    <property type="molecule type" value="Genomic_DNA"/>
</dbReference>
<feature type="transmembrane region" description="Helical" evidence="8">
    <location>
        <begin position="362"/>
        <end position="384"/>
    </location>
</feature>
<sequence length="464" mass="48242">MGDRAARPLGRTRASAGRGSNPTVRPVTPRRTTRAGPPGALQQVVVRALRPLRDRDFRLLWSGLAVSLVGDGVWLVALAWQVIELGGGPLQLSLVTTLFGVGLVGCVLFAGVVADRVPRRRIMVAADVARGATTLLLGTLALTGSLELWHLAAGALVIGSAEAFFVPAFTALVPQLVPRGQLLAANGLEGVIRPLALQSAGPALGGLLVAAASPGAAMLLNAATYAISVACLMAMRSVPLPGDATRAAAGLRSVLTEMAEGARYVRSQRWLWGTLVFAMVTILFLLGPIEVLLPFLVRDETGGGSAEYGLLLAAYGIASATGALIVSSRPFPRRYLTAILLLWGLGTAPLAVLGFLDHLWAMAVVLVVVGLLDSGGQVIWGTLLQRRVPPRLQGRISSLDWFVSLALMPISMALAGPAGELFGVTAVFVATGVVAAVAGVGFLFGLGLRRDELEHPLVDEPAAG</sequence>
<evidence type="ECO:0000256" key="5">
    <source>
        <dbReference type="ARBA" id="ARBA00022989"/>
    </source>
</evidence>
<feature type="domain" description="Major facilitator superfamily (MFS) profile" evidence="9">
    <location>
        <begin position="56"/>
        <end position="450"/>
    </location>
</feature>
<dbReference type="GO" id="GO:0005886">
    <property type="term" value="C:plasma membrane"/>
    <property type="evidence" value="ECO:0007669"/>
    <property type="project" value="UniProtKB-SubCell"/>
</dbReference>
<feature type="transmembrane region" description="Helical" evidence="8">
    <location>
        <begin position="338"/>
        <end position="356"/>
    </location>
</feature>
<accession>A0A6J7L3F0</accession>
<feature type="region of interest" description="Disordered" evidence="7">
    <location>
        <begin position="1"/>
        <end position="37"/>
    </location>
</feature>
<feature type="transmembrane region" description="Helical" evidence="8">
    <location>
        <begin position="396"/>
        <end position="415"/>
    </location>
</feature>
<dbReference type="Pfam" id="PF05977">
    <property type="entry name" value="MFS_3"/>
    <property type="match status" value="1"/>
</dbReference>
<dbReference type="InterPro" id="IPR020846">
    <property type="entry name" value="MFS_dom"/>
</dbReference>
<evidence type="ECO:0000256" key="4">
    <source>
        <dbReference type="ARBA" id="ARBA00022692"/>
    </source>
</evidence>
<proteinExistence type="predicted"/>
<evidence type="ECO:0000256" key="7">
    <source>
        <dbReference type="SAM" id="MobiDB-lite"/>
    </source>
</evidence>
<dbReference type="AlphaFoldDB" id="A0A6J7L3F0"/>
<feature type="transmembrane region" description="Helical" evidence="8">
    <location>
        <begin position="59"/>
        <end position="83"/>
    </location>
</feature>
<evidence type="ECO:0000256" key="2">
    <source>
        <dbReference type="ARBA" id="ARBA00022448"/>
    </source>
</evidence>
<dbReference type="GO" id="GO:0022857">
    <property type="term" value="F:transmembrane transporter activity"/>
    <property type="evidence" value="ECO:0007669"/>
    <property type="project" value="InterPro"/>
</dbReference>
<feature type="transmembrane region" description="Helical" evidence="8">
    <location>
        <begin position="421"/>
        <end position="446"/>
    </location>
</feature>
<dbReference type="SUPFAM" id="SSF103473">
    <property type="entry name" value="MFS general substrate transporter"/>
    <property type="match status" value="1"/>
</dbReference>
<feature type="transmembrane region" description="Helical" evidence="8">
    <location>
        <begin position="270"/>
        <end position="296"/>
    </location>
</feature>
<dbReference type="CDD" id="cd06173">
    <property type="entry name" value="MFS_MefA_like"/>
    <property type="match status" value="1"/>
</dbReference>
<protein>
    <submittedName>
        <fullName evidence="10">Unannotated protein</fullName>
    </submittedName>
</protein>
<gene>
    <name evidence="10" type="ORF">UFOPK3564_04177</name>
</gene>
<dbReference type="InterPro" id="IPR036259">
    <property type="entry name" value="MFS_trans_sf"/>
</dbReference>
<organism evidence="10">
    <name type="scientific">freshwater metagenome</name>
    <dbReference type="NCBI Taxonomy" id="449393"/>
    <lineage>
        <taxon>unclassified sequences</taxon>
        <taxon>metagenomes</taxon>
        <taxon>ecological metagenomes</taxon>
    </lineage>
</organism>
<evidence type="ECO:0000256" key="3">
    <source>
        <dbReference type="ARBA" id="ARBA00022475"/>
    </source>
</evidence>
<feature type="transmembrane region" description="Helical" evidence="8">
    <location>
        <begin position="89"/>
        <end position="110"/>
    </location>
</feature>
<keyword evidence="5 8" id="KW-1133">Transmembrane helix</keyword>
<dbReference type="PROSITE" id="PS50850">
    <property type="entry name" value="MFS"/>
    <property type="match status" value="1"/>
</dbReference>
<comment type="subcellular location">
    <subcellularLocation>
        <location evidence="1">Cell membrane</location>
        <topology evidence="1">Multi-pass membrane protein</topology>
    </subcellularLocation>
</comment>
<dbReference type="PANTHER" id="PTHR23513">
    <property type="entry name" value="INTEGRAL MEMBRANE EFFLUX PROTEIN-RELATED"/>
    <property type="match status" value="1"/>
</dbReference>
<keyword evidence="3" id="KW-1003">Cell membrane</keyword>
<reference evidence="10" key="1">
    <citation type="submission" date="2020-05" db="EMBL/GenBank/DDBJ databases">
        <authorList>
            <person name="Chiriac C."/>
            <person name="Salcher M."/>
            <person name="Ghai R."/>
            <person name="Kavagutti S V."/>
        </authorList>
    </citation>
    <scope>NUCLEOTIDE SEQUENCE</scope>
</reference>
<dbReference type="InterPro" id="IPR010290">
    <property type="entry name" value="TM_effector"/>
</dbReference>
<evidence type="ECO:0000256" key="8">
    <source>
        <dbReference type="SAM" id="Phobius"/>
    </source>
</evidence>
<keyword evidence="4 8" id="KW-0812">Transmembrane</keyword>
<name>A0A6J7L3F0_9ZZZZ</name>